<dbReference type="SUPFAM" id="SSF53187">
    <property type="entry name" value="Zn-dependent exopeptidases"/>
    <property type="match status" value="1"/>
</dbReference>
<feature type="domain" description="DUF2172" evidence="2">
    <location>
        <begin position="66"/>
        <end position="157"/>
    </location>
</feature>
<evidence type="ECO:0000259" key="4">
    <source>
        <dbReference type="Pfam" id="PF16254"/>
    </source>
</evidence>
<proteinExistence type="predicted"/>
<evidence type="ECO:0000259" key="3">
    <source>
        <dbReference type="Pfam" id="PF16221"/>
    </source>
</evidence>
<feature type="binding site" evidence="1">
    <location>
        <position position="322"/>
    </location>
    <ligand>
        <name>Zn(2+)</name>
        <dbReference type="ChEBI" id="CHEBI:29105"/>
    </ligand>
</feature>
<name>A0A1H5BWR2_9BRAD</name>
<keyword evidence="5" id="KW-0031">Aminopeptidase</keyword>
<dbReference type="InterPro" id="IPR032622">
    <property type="entry name" value="UCP01524_HTH"/>
</dbReference>
<feature type="domain" description="DUF4910" evidence="4">
    <location>
        <begin position="17"/>
        <end position="353"/>
    </location>
</feature>
<keyword evidence="5" id="KW-0645">Protease</keyword>
<dbReference type="InterPro" id="IPR012353">
    <property type="entry name" value="UCP015244"/>
</dbReference>
<keyword evidence="1" id="KW-0479">Metal-binding</keyword>
<sequence>MSLDKPLVDDVGTEILALAARIFPICRSITGDGVRQTLREVGAHIDLELHEVATGTPVLDWTIPREWNIRDAWIKNARGEKIVDFNRSNLHVMSYSVPVRQRMSLAELKKHIYTLPDQPDLIPYRTSYYAENWAFCMPHRQFEALREETYEVSIDSSLTDGHLTYGEYFHKGETEDEFLLSAHVCHPSLANDNCSGIALLTHLAKRISGLRTRYSYRFLFAPGTIGAITWLARNEDRAHRIKHGLVVSMVGDGGGPTYKKSRRGNAEIDRAMIHSLNHSGLSPVIEDFYPYGYDERQYCSPGFNLPVGLFSRSKFGAIPEYHTSADNLDFIRPEALGESYRLINETIGAIEANATYLNTSPKGEPQLGKRGLYGAIGGDKDAAAANMAMLWILNQSDGTHSLLDIAERAKLPFAVVQRTAKLLSDHGLLKPA</sequence>
<keyword evidence="5" id="KW-0378">Hydrolase</keyword>
<dbReference type="AlphaFoldDB" id="A0A1H5BWR2"/>
<evidence type="ECO:0000256" key="1">
    <source>
        <dbReference type="PIRSR" id="PIRSR015244-50"/>
    </source>
</evidence>
<dbReference type="RefSeq" id="WP_074823625.1">
    <property type="nucleotide sequence ID" value="NZ_FNTI01000001.1"/>
</dbReference>
<evidence type="ECO:0000313" key="6">
    <source>
        <dbReference type="Proteomes" id="UP000183208"/>
    </source>
</evidence>
<dbReference type="InterPro" id="IPR032610">
    <property type="entry name" value="DUF2172"/>
</dbReference>
<dbReference type="Gene3D" id="3.50.30.90">
    <property type="match status" value="1"/>
</dbReference>
<dbReference type="EMBL" id="FNTI01000001">
    <property type="protein sequence ID" value="SED58554.1"/>
    <property type="molecule type" value="Genomic_DNA"/>
</dbReference>
<dbReference type="PIRSF" id="PIRSF015244">
    <property type="entry name" value="UCP015244"/>
    <property type="match status" value="1"/>
</dbReference>
<feature type="binding site" evidence="1">
    <location>
        <position position="186"/>
    </location>
    <ligand>
        <name>Zn(2+)</name>
        <dbReference type="ChEBI" id="CHEBI:29105"/>
    </ligand>
</feature>
<dbReference type="Pfam" id="PF16254">
    <property type="entry name" value="DUF4910"/>
    <property type="match status" value="1"/>
</dbReference>
<feature type="binding site" evidence="1">
    <location>
        <position position="192"/>
    </location>
    <ligand>
        <name>Zn(2+)</name>
        <dbReference type="ChEBI" id="CHEBI:29105"/>
    </ligand>
</feature>
<dbReference type="Pfam" id="PF09940">
    <property type="entry name" value="DUF2172"/>
    <property type="match status" value="1"/>
</dbReference>
<dbReference type="Gene3D" id="3.40.630.10">
    <property type="entry name" value="Zn peptidases"/>
    <property type="match status" value="1"/>
</dbReference>
<dbReference type="Proteomes" id="UP000183208">
    <property type="component" value="Unassembled WGS sequence"/>
</dbReference>
<dbReference type="Pfam" id="PF16221">
    <property type="entry name" value="HTH_47"/>
    <property type="match status" value="1"/>
</dbReference>
<dbReference type="InterPro" id="IPR032589">
    <property type="entry name" value="DUF4910"/>
</dbReference>
<dbReference type="Gene3D" id="1.10.10.10">
    <property type="entry name" value="Winged helix-like DNA-binding domain superfamily/Winged helix DNA-binding domain"/>
    <property type="match status" value="1"/>
</dbReference>
<reference evidence="5 6" key="1">
    <citation type="submission" date="2016-10" db="EMBL/GenBank/DDBJ databases">
        <authorList>
            <person name="de Groot N.N."/>
        </authorList>
    </citation>
    <scope>NUCLEOTIDE SEQUENCE [LARGE SCALE GENOMIC DNA]</scope>
    <source>
        <strain evidence="5 6">GAS522</strain>
    </source>
</reference>
<dbReference type="InterPro" id="IPR036388">
    <property type="entry name" value="WH-like_DNA-bd_sf"/>
</dbReference>
<dbReference type="OrthoDB" id="9765654at2"/>
<dbReference type="GO" id="GO:0004177">
    <property type="term" value="F:aminopeptidase activity"/>
    <property type="evidence" value="ECO:0007669"/>
    <property type="project" value="UniProtKB-KW"/>
</dbReference>
<evidence type="ECO:0000313" key="5">
    <source>
        <dbReference type="EMBL" id="SED58554.1"/>
    </source>
</evidence>
<dbReference type="GO" id="GO:0046872">
    <property type="term" value="F:metal ion binding"/>
    <property type="evidence" value="ECO:0007669"/>
    <property type="project" value="UniProtKB-KW"/>
</dbReference>
<gene>
    <name evidence="5" type="ORF">SAMN05444171_4523</name>
</gene>
<protein>
    <submittedName>
        <fullName evidence="5">Aminopeptidase-like domain-containing protein</fullName>
    </submittedName>
</protein>
<organism evidence="5 6">
    <name type="scientific">Bradyrhizobium lablabi</name>
    <dbReference type="NCBI Taxonomy" id="722472"/>
    <lineage>
        <taxon>Bacteria</taxon>
        <taxon>Pseudomonadati</taxon>
        <taxon>Pseudomonadota</taxon>
        <taxon>Alphaproteobacteria</taxon>
        <taxon>Hyphomicrobiales</taxon>
        <taxon>Nitrobacteraceae</taxon>
        <taxon>Bradyrhizobium</taxon>
    </lineage>
</organism>
<evidence type="ECO:0000259" key="2">
    <source>
        <dbReference type="Pfam" id="PF09940"/>
    </source>
</evidence>
<comment type="cofactor">
    <cofactor evidence="1">
        <name>Zn(2+)</name>
        <dbReference type="ChEBI" id="CHEBI:29105"/>
    </cofactor>
    <text evidence="1">Binds 1 zinc ion per subunit.</text>
</comment>
<accession>A0A1H5BWR2</accession>
<feature type="domain" description="UCP01524 winged helix-turn-helix" evidence="3">
    <location>
        <begin position="355"/>
        <end position="430"/>
    </location>
</feature>
<keyword evidence="1" id="KW-0862">Zinc</keyword>